<dbReference type="Proteomes" id="UP001159042">
    <property type="component" value="Unassembled WGS sequence"/>
</dbReference>
<reference evidence="1 2" key="1">
    <citation type="journal article" date="2023" name="Insect Mol. Biol.">
        <title>Genome sequencing provides insights into the evolution of gene families encoding plant cell wall-degrading enzymes in longhorned beetles.</title>
        <authorList>
            <person name="Shin N.R."/>
            <person name="Okamura Y."/>
            <person name="Kirsch R."/>
            <person name="Pauchet Y."/>
        </authorList>
    </citation>
    <scope>NUCLEOTIDE SEQUENCE [LARGE SCALE GENOMIC DNA]</scope>
    <source>
        <strain evidence="1">EAD_L_NR</strain>
    </source>
</reference>
<comment type="caution">
    <text evidence="1">The sequence shown here is derived from an EMBL/GenBank/DDBJ whole genome shotgun (WGS) entry which is preliminary data.</text>
</comment>
<accession>A0AAV8VV64</accession>
<evidence type="ECO:0000313" key="2">
    <source>
        <dbReference type="Proteomes" id="UP001159042"/>
    </source>
</evidence>
<dbReference type="AlphaFoldDB" id="A0AAV8VV64"/>
<protein>
    <submittedName>
        <fullName evidence="1">Uncharacterized protein</fullName>
    </submittedName>
</protein>
<dbReference type="EMBL" id="JANEYG010000030">
    <property type="protein sequence ID" value="KAJ8917781.1"/>
    <property type="molecule type" value="Genomic_DNA"/>
</dbReference>
<name>A0AAV8VV64_9CUCU</name>
<gene>
    <name evidence="1" type="ORF">NQ315_010687</name>
</gene>
<evidence type="ECO:0000313" key="1">
    <source>
        <dbReference type="EMBL" id="KAJ8917781.1"/>
    </source>
</evidence>
<dbReference type="PANTHER" id="PTHR33964:SF1">
    <property type="entry name" value="RE45066P"/>
    <property type="match status" value="1"/>
</dbReference>
<organism evidence="1 2">
    <name type="scientific">Exocentrus adspersus</name>
    <dbReference type="NCBI Taxonomy" id="1586481"/>
    <lineage>
        <taxon>Eukaryota</taxon>
        <taxon>Metazoa</taxon>
        <taxon>Ecdysozoa</taxon>
        <taxon>Arthropoda</taxon>
        <taxon>Hexapoda</taxon>
        <taxon>Insecta</taxon>
        <taxon>Pterygota</taxon>
        <taxon>Neoptera</taxon>
        <taxon>Endopterygota</taxon>
        <taxon>Coleoptera</taxon>
        <taxon>Polyphaga</taxon>
        <taxon>Cucujiformia</taxon>
        <taxon>Chrysomeloidea</taxon>
        <taxon>Cerambycidae</taxon>
        <taxon>Lamiinae</taxon>
        <taxon>Acanthocinini</taxon>
        <taxon>Exocentrus</taxon>
    </lineage>
</organism>
<sequence length="264" mass="30134">MICNLSTGCHQKCQHSVSCFCIPPLSEVKYFTQRYHLVFFRHTNKCHTDVEKEKCDNPIAATVCSEGVLVQHLAELEIINPESIVLMAVVNYENLCRNVFQHLDKIHKYLGTCKVTIEHDFYLSLLAGEKTLHKKLCNTPEFTRRFDLYYPCLHELRNDLENCIGPVDWYEDTDEEKVCKSFKYVTDCQYVKAAKVCGIDAAKTIKELTVAIVDSITTVKCSNVAVDPVVNDPMPDSYICGKAETVHSSIKAITFFTFLRLFLI</sequence>
<keyword evidence="2" id="KW-1185">Reference proteome</keyword>
<dbReference type="PANTHER" id="PTHR33964">
    <property type="entry name" value="RE45066P-RELATED"/>
    <property type="match status" value="1"/>
</dbReference>
<proteinExistence type="predicted"/>